<feature type="compositionally biased region" description="Low complexity" evidence="1">
    <location>
        <begin position="177"/>
        <end position="187"/>
    </location>
</feature>
<dbReference type="EMBL" id="JAAAHW010011502">
    <property type="protein sequence ID" value="KAF9919524.1"/>
    <property type="molecule type" value="Genomic_DNA"/>
</dbReference>
<feature type="non-terminal residue" evidence="2">
    <location>
        <position position="267"/>
    </location>
</feature>
<feature type="compositionally biased region" description="Polar residues" evidence="1">
    <location>
        <begin position="121"/>
        <end position="136"/>
    </location>
</feature>
<feature type="compositionally biased region" description="Polar residues" evidence="1">
    <location>
        <begin position="159"/>
        <end position="174"/>
    </location>
</feature>
<reference evidence="2" key="1">
    <citation type="journal article" date="2020" name="Fungal Divers.">
        <title>Resolving the Mortierellaceae phylogeny through synthesis of multi-gene phylogenetics and phylogenomics.</title>
        <authorList>
            <person name="Vandepol N."/>
            <person name="Liber J."/>
            <person name="Desiro A."/>
            <person name="Na H."/>
            <person name="Kennedy M."/>
            <person name="Barry K."/>
            <person name="Grigoriev I.V."/>
            <person name="Miller A.N."/>
            <person name="O'Donnell K."/>
            <person name="Stajich J.E."/>
            <person name="Bonito G."/>
        </authorList>
    </citation>
    <scope>NUCLEOTIDE SEQUENCE</scope>
    <source>
        <strain evidence="2">MES-2147</strain>
    </source>
</reference>
<feature type="compositionally biased region" description="Polar residues" evidence="1">
    <location>
        <begin position="63"/>
        <end position="73"/>
    </location>
</feature>
<comment type="caution">
    <text evidence="2">The sequence shown here is derived from an EMBL/GenBank/DDBJ whole genome shotgun (WGS) entry which is preliminary data.</text>
</comment>
<proteinExistence type="predicted"/>
<feature type="region of interest" description="Disordered" evidence="1">
    <location>
        <begin position="151"/>
        <end position="267"/>
    </location>
</feature>
<feature type="compositionally biased region" description="Low complexity" evidence="1">
    <location>
        <begin position="195"/>
        <end position="219"/>
    </location>
</feature>
<protein>
    <submittedName>
        <fullName evidence="2">Uncharacterized protein</fullName>
    </submittedName>
</protein>
<evidence type="ECO:0000256" key="1">
    <source>
        <dbReference type="SAM" id="MobiDB-lite"/>
    </source>
</evidence>
<feature type="region of interest" description="Disordered" evidence="1">
    <location>
        <begin position="1"/>
        <end position="136"/>
    </location>
</feature>
<gene>
    <name evidence="2" type="ORF">BGZ65_012061</name>
</gene>
<name>A0A9P6LP71_9FUNG</name>
<evidence type="ECO:0000313" key="3">
    <source>
        <dbReference type="Proteomes" id="UP000749646"/>
    </source>
</evidence>
<keyword evidence="3" id="KW-1185">Reference proteome</keyword>
<dbReference type="Proteomes" id="UP000749646">
    <property type="component" value="Unassembled WGS sequence"/>
</dbReference>
<feature type="compositionally biased region" description="Polar residues" evidence="1">
    <location>
        <begin position="29"/>
        <end position="49"/>
    </location>
</feature>
<evidence type="ECO:0000313" key="2">
    <source>
        <dbReference type="EMBL" id="KAF9919524.1"/>
    </source>
</evidence>
<organism evidence="2 3">
    <name type="scientific">Modicella reniformis</name>
    <dbReference type="NCBI Taxonomy" id="1440133"/>
    <lineage>
        <taxon>Eukaryota</taxon>
        <taxon>Fungi</taxon>
        <taxon>Fungi incertae sedis</taxon>
        <taxon>Mucoromycota</taxon>
        <taxon>Mortierellomycotina</taxon>
        <taxon>Mortierellomycetes</taxon>
        <taxon>Mortierellales</taxon>
        <taxon>Mortierellaceae</taxon>
        <taxon>Modicella</taxon>
    </lineage>
</organism>
<accession>A0A9P6LP71</accession>
<sequence length="267" mass="27769">MVGSGLKPTSLSGVGSINRPAYLDPALSTGPNASSFGSTNSFGMANMSNLRGAYGADDEGGNLLQNDDSSLENVYSPLNGATHGNPVQAANRYPPRPGSNPVTPARLGHDMRSGPGGHVLNNPTTLSQSQPLSYDQRTAAPAMGIKGDVMIGGGGVAGNSAQHQQSSRHLNQPLPQSPYSYHSTQQSPQPPYPSPHTSILPQPQAQHQHPHQQSTPPGQSVITPKESPQLPAPKLTVVEPEPKKKPTKATKPAAGAKKGGQAKKNSK</sequence>
<dbReference type="AlphaFoldDB" id="A0A9P6LP71"/>
<dbReference type="OrthoDB" id="1919336at2759"/>